<dbReference type="EMBL" id="JBEDUW010000005">
    <property type="protein sequence ID" value="KAK9929182.1"/>
    <property type="molecule type" value="Genomic_DNA"/>
</dbReference>
<sequence length="113" mass="12341">MEIGAAYGSGHGKAAAWCHEGGGARMKADEHGSGLTAVRRWCREKLRLVLGRLESNDDGGLGYAGAEGMLRFGSTTVMAARVMRKLRWRKGRRCLGSAIWMLVADQWSSRPGY</sequence>
<keyword evidence="2" id="KW-1185">Reference proteome</keyword>
<protein>
    <submittedName>
        <fullName evidence="1">Uncharacterized protein</fullName>
    </submittedName>
</protein>
<evidence type="ECO:0000313" key="2">
    <source>
        <dbReference type="Proteomes" id="UP001457282"/>
    </source>
</evidence>
<reference evidence="1 2" key="1">
    <citation type="journal article" date="2023" name="G3 (Bethesda)">
        <title>A chromosome-length genome assembly and annotation of blackberry (Rubus argutus, cv. 'Hillquist').</title>
        <authorList>
            <person name="Bruna T."/>
            <person name="Aryal R."/>
            <person name="Dudchenko O."/>
            <person name="Sargent D.J."/>
            <person name="Mead D."/>
            <person name="Buti M."/>
            <person name="Cavallini A."/>
            <person name="Hytonen T."/>
            <person name="Andres J."/>
            <person name="Pham M."/>
            <person name="Weisz D."/>
            <person name="Mascagni F."/>
            <person name="Usai G."/>
            <person name="Natali L."/>
            <person name="Bassil N."/>
            <person name="Fernandez G.E."/>
            <person name="Lomsadze A."/>
            <person name="Armour M."/>
            <person name="Olukolu B."/>
            <person name="Poorten T."/>
            <person name="Britton C."/>
            <person name="Davik J."/>
            <person name="Ashrafi H."/>
            <person name="Aiden E.L."/>
            <person name="Borodovsky M."/>
            <person name="Worthington M."/>
        </authorList>
    </citation>
    <scope>NUCLEOTIDE SEQUENCE [LARGE SCALE GENOMIC DNA]</scope>
    <source>
        <strain evidence="1">PI 553951</strain>
    </source>
</reference>
<dbReference type="Proteomes" id="UP001457282">
    <property type="component" value="Unassembled WGS sequence"/>
</dbReference>
<comment type="caution">
    <text evidence="1">The sequence shown here is derived from an EMBL/GenBank/DDBJ whole genome shotgun (WGS) entry which is preliminary data.</text>
</comment>
<evidence type="ECO:0000313" key="1">
    <source>
        <dbReference type="EMBL" id="KAK9929182.1"/>
    </source>
</evidence>
<accession>A0AAW1WX36</accession>
<name>A0AAW1WX36_RUBAR</name>
<dbReference type="AlphaFoldDB" id="A0AAW1WX36"/>
<organism evidence="1 2">
    <name type="scientific">Rubus argutus</name>
    <name type="common">Southern blackberry</name>
    <dbReference type="NCBI Taxonomy" id="59490"/>
    <lineage>
        <taxon>Eukaryota</taxon>
        <taxon>Viridiplantae</taxon>
        <taxon>Streptophyta</taxon>
        <taxon>Embryophyta</taxon>
        <taxon>Tracheophyta</taxon>
        <taxon>Spermatophyta</taxon>
        <taxon>Magnoliopsida</taxon>
        <taxon>eudicotyledons</taxon>
        <taxon>Gunneridae</taxon>
        <taxon>Pentapetalae</taxon>
        <taxon>rosids</taxon>
        <taxon>fabids</taxon>
        <taxon>Rosales</taxon>
        <taxon>Rosaceae</taxon>
        <taxon>Rosoideae</taxon>
        <taxon>Rosoideae incertae sedis</taxon>
        <taxon>Rubus</taxon>
    </lineage>
</organism>
<proteinExistence type="predicted"/>
<gene>
    <name evidence="1" type="ORF">M0R45_026288</name>
</gene>